<dbReference type="GO" id="GO:0019646">
    <property type="term" value="P:aerobic electron transport chain"/>
    <property type="evidence" value="ECO:0007669"/>
    <property type="project" value="InterPro"/>
</dbReference>
<name>A0A879R316_9CAUD</name>
<evidence type="ECO:0000256" key="3">
    <source>
        <dbReference type="ARBA" id="ARBA00022723"/>
    </source>
</evidence>
<dbReference type="KEGG" id="vg:77946231"/>
<keyword evidence="3" id="KW-0479">Metal-binding</keyword>
<evidence type="ECO:0000313" key="9">
    <source>
        <dbReference type="Proteomes" id="UP000664915"/>
    </source>
</evidence>
<reference evidence="8" key="1">
    <citation type="submission" date="2020-09" db="EMBL/GenBank/DDBJ databases">
        <authorList>
            <person name="Zhang D."/>
            <person name="Hatherill J.R."/>
            <person name="Ramirez J.F."/>
            <person name="Edinger B."/>
            <person name="Balarin R."/>
            <person name="Sullivan A."/>
            <person name="Humpal K.M."/>
            <person name="Guseva A."/>
            <person name="Butela K.A."/>
            <person name="Garlena R.A."/>
            <person name="Russell D.A."/>
            <person name="Pope W.H."/>
            <person name="Jacobs-Sera D."/>
            <person name="Hatfull G.F."/>
        </authorList>
    </citation>
    <scope>NUCLEOTIDE SEQUENCE</scope>
</reference>
<evidence type="ECO:0000256" key="1">
    <source>
        <dbReference type="ARBA" id="ARBA00022448"/>
    </source>
</evidence>
<proteinExistence type="predicted"/>
<dbReference type="RefSeq" id="YP_010670036.1">
    <property type="nucleotide sequence ID" value="NC_070963.1"/>
</dbReference>
<keyword evidence="9" id="KW-1185">Reference proteome</keyword>
<evidence type="ECO:0000259" key="7">
    <source>
        <dbReference type="Pfam" id="PF01355"/>
    </source>
</evidence>
<evidence type="ECO:0000256" key="2">
    <source>
        <dbReference type="ARBA" id="ARBA00022485"/>
    </source>
</evidence>
<dbReference type="SUPFAM" id="SSF57652">
    <property type="entry name" value="HIPIP (high potential iron protein)"/>
    <property type="match status" value="1"/>
</dbReference>
<dbReference type="Gene3D" id="4.10.490.10">
    <property type="entry name" value="High potential iron-sulphur protein"/>
    <property type="match status" value="1"/>
</dbReference>
<evidence type="ECO:0000256" key="5">
    <source>
        <dbReference type="ARBA" id="ARBA00023004"/>
    </source>
</evidence>
<evidence type="ECO:0000256" key="4">
    <source>
        <dbReference type="ARBA" id="ARBA00022982"/>
    </source>
</evidence>
<keyword evidence="2" id="KW-0004">4Fe-4S</keyword>
<accession>A0A879R316</accession>
<keyword evidence="6" id="KW-0411">Iron-sulfur</keyword>
<keyword evidence="4" id="KW-0249">Electron transport</keyword>
<keyword evidence="1" id="KW-0813">Transport</keyword>
<dbReference type="EMBL" id="MW015081">
    <property type="protein sequence ID" value="QPX48026.1"/>
    <property type="molecule type" value="Genomic_DNA"/>
</dbReference>
<dbReference type="GeneID" id="77946231"/>
<dbReference type="Proteomes" id="UP000664915">
    <property type="component" value="Segment"/>
</dbReference>
<organism evidence="8 9">
    <name type="scientific">Synechococcus phage S-SRM01</name>
    <dbReference type="NCBI Taxonomy" id="2781608"/>
    <lineage>
        <taxon>Viruses</taxon>
        <taxon>Duplodnaviria</taxon>
        <taxon>Heunggongvirae</taxon>
        <taxon>Uroviricota</taxon>
        <taxon>Caudoviricetes</taxon>
        <taxon>Pantevenvirales</taxon>
        <taxon>Kyanoviridae</taxon>
        <taxon>Serangoonvirus</taxon>
        <taxon>Serangoonvirus essarone</taxon>
    </lineage>
</organism>
<sequence>MKSFQEFLFEEEKSSKATAEYQNEPKGNEKCSNCNMWRPPNACTAVKGKIAADGWCKWHQYNRKNRD</sequence>
<dbReference type="InterPro" id="IPR000170">
    <property type="entry name" value="High_potential_FeS_prot"/>
</dbReference>
<dbReference type="InterPro" id="IPR036369">
    <property type="entry name" value="HIPIP_sf"/>
</dbReference>
<keyword evidence="5" id="KW-0408">Iron</keyword>
<protein>
    <recommendedName>
        <fullName evidence="7">High potential iron-sulfur proteins family profile domain-containing protein</fullName>
    </recommendedName>
</protein>
<evidence type="ECO:0000256" key="6">
    <source>
        <dbReference type="ARBA" id="ARBA00023014"/>
    </source>
</evidence>
<feature type="domain" description="High potential iron-sulfur proteins family profile" evidence="7">
    <location>
        <begin position="15"/>
        <end position="57"/>
    </location>
</feature>
<evidence type="ECO:0000313" key="8">
    <source>
        <dbReference type="EMBL" id="QPX48026.1"/>
    </source>
</evidence>
<dbReference type="GO" id="GO:0051539">
    <property type="term" value="F:4 iron, 4 sulfur cluster binding"/>
    <property type="evidence" value="ECO:0007669"/>
    <property type="project" value="UniProtKB-KW"/>
</dbReference>
<dbReference type="Pfam" id="PF01355">
    <property type="entry name" value="HIPIP"/>
    <property type="match status" value="1"/>
</dbReference>
<dbReference type="GO" id="GO:0046872">
    <property type="term" value="F:metal ion binding"/>
    <property type="evidence" value="ECO:0007669"/>
    <property type="project" value="UniProtKB-KW"/>
</dbReference>
<dbReference type="GO" id="GO:0009055">
    <property type="term" value="F:electron transfer activity"/>
    <property type="evidence" value="ECO:0007669"/>
    <property type="project" value="InterPro"/>
</dbReference>